<dbReference type="InterPro" id="IPR006094">
    <property type="entry name" value="Oxid_FAD_bind_N"/>
</dbReference>
<evidence type="ECO:0000313" key="7">
    <source>
        <dbReference type="EMBL" id="MDL2075961.1"/>
    </source>
</evidence>
<evidence type="ECO:0000256" key="3">
    <source>
        <dbReference type="ARBA" id="ARBA00022630"/>
    </source>
</evidence>
<comment type="caution">
    <text evidence="7">The sequence shown here is derived from an EMBL/GenBank/DDBJ whole genome shotgun (WGS) entry which is preliminary data.</text>
</comment>
<evidence type="ECO:0000313" key="8">
    <source>
        <dbReference type="Proteomes" id="UP001241926"/>
    </source>
</evidence>
<dbReference type="InterPro" id="IPR016166">
    <property type="entry name" value="FAD-bd_PCMH"/>
</dbReference>
<dbReference type="Pfam" id="PF08031">
    <property type="entry name" value="BBE"/>
    <property type="match status" value="1"/>
</dbReference>
<dbReference type="RefSeq" id="WP_285430850.1">
    <property type="nucleotide sequence ID" value="NZ_JASJUS010000004.1"/>
</dbReference>
<dbReference type="Proteomes" id="UP001241926">
    <property type="component" value="Unassembled WGS sequence"/>
</dbReference>
<dbReference type="PROSITE" id="PS51387">
    <property type="entry name" value="FAD_PCMH"/>
    <property type="match status" value="1"/>
</dbReference>
<evidence type="ECO:0000256" key="5">
    <source>
        <dbReference type="ARBA" id="ARBA00023002"/>
    </source>
</evidence>
<dbReference type="EMBL" id="JASJUS010000004">
    <property type="protein sequence ID" value="MDL2075961.1"/>
    <property type="molecule type" value="Genomic_DNA"/>
</dbReference>
<feature type="domain" description="FAD-binding PCMH-type" evidence="6">
    <location>
        <begin position="53"/>
        <end position="223"/>
    </location>
</feature>
<reference evidence="7 8" key="1">
    <citation type="submission" date="2023-05" db="EMBL/GenBank/DDBJ databases">
        <title>Streptomyces fuscus sp. nov., a brown-black pigment producing actinomyces isolated from dry sand of Sea duck farm.</title>
        <authorList>
            <person name="Xie J."/>
            <person name="Shen N."/>
        </authorList>
    </citation>
    <scope>NUCLEOTIDE SEQUENCE [LARGE SCALE GENOMIC DNA]</scope>
    <source>
        <strain evidence="7 8">GXMU-J15</strain>
    </source>
</reference>
<dbReference type="InterPro" id="IPR050416">
    <property type="entry name" value="FAD-linked_Oxidoreductase"/>
</dbReference>
<evidence type="ECO:0000256" key="1">
    <source>
        <dbReference type="ARBA" id="ARBA00001974"/>
    </source>
</evidence>
<dbReference type="Gene3D" id="3.30.43.10">
    <property type="entry name" value="Uridine Diphospho-n-acetylenolpyruvylglucosamine Reductase, domain 2"/>
    <property type="match status" value="1"/>
</dbReference>
<proteinExistence type="inferred from homology"/>
<name>A0ABT7ITQ0_9ACTN</name>
<comment type="similarity">
    <text evidence="2">Belongs to the oxygen-dependent FAD-linked oxidoreductase family.</text>
</comment>
<dbReference type="InterPro" id="IPR016167">
    <property type="entry name" value="FAD-bd_PCMH_sub1"/>
</dbReference>
<keyword evidence="4" id="KW-0274">FAD</keyword>
<dbReference type="Pfam" id="PF01565">
    <property type="entry name" value="FAD_binding_4"/>
    <property type="match status" value="1"/>
</dbReference>
<dbReference type="PANTHER" id="PTHR42973:SF39">
    <property type="entry name" value="FAD-BINDING PCMH-TYPE DOMAIN-CONTAINING PROTEIN"/>
    <property type="match status" value="1"/>
</dbReference>
<accession>A0ABT7ITQ0</accession>
<keyword evidence="5" id="KW-0560">Oxidoreductase</keyword>
<dbReference type="InterPro" id="IPR006093">
    <property type="entry name" value="Oxy_OxRdtase_FAD_BS"/>
</dbReference>
<protein>
    <submittedName>
        <fullName evidence="7">FAD-binding oxidoreductase</fullName>
    </submittedName>
</protein>
<dbReference type="Gene3D" id="3.40.462.20">
    <property type="match status" value="1"/>
</dbReference>
<evidence type="ECO:0000256" key="2">
    <source>
        <dbReference type="ARBA" id="ARBA00005466"/>
    </source>
</evidence>
<dbReference type="InterPro" id="IPR016169">
    <property type="entry name" value="FAD-bd_PCMH_sub2"/>
</dbReference>
<keyword evidence="3" id="KW-0285">Flavoprotein</keyword>
<dbReference type="PROSITE" id="PS00862">
    <property type="entry name" value="OX2_COVAL_FAD"/>
    <property type="match status" value="1"/>
</dbReference>
<dbReference type="InterPro" id="IPR012951">
    <property type="entry name" value="BBE"/>
</dbReference>
<evidence type="ECO:0000259" key="6">
    <source>
        <dbReference type="PROSITE" id="PS51387"/>
    </source>
</evidence>
<sequence>MTARMLEVTGLEDGGVGLSATQIEKLGTRLAGPLLAAGDNGWDEAVLVWNAMVTAVPRLVVQPVSAEDVATVVRFAADHGVLLSVKGGGHNIGGTALADGGLTLDMSRMREVTVDPAARLAHVGPGCLLQDVDRATQRHGLATVLGFVSETGVAGLTLGGGFGYLARRFGWAADNLEQVEIVTADGRIRTASRTEHPDLFWALRGGGGNFGIVTRFTFRLHRVGPVITGGLAAWGADRVDDVLATYRELTANAPRELTAAVVVRLAPPAPFVPEEWQLKPVAGVLVCHSGKGAEADLAPLRSLGDPIFDLIGEKPYTAQQSMLDETEPKGLNQYWKAEFLPDLPADYLPAFRDAALDVASPLSFSVVFHLAGAINEADEDGGAVGNRDARFISGFSGVWPPGDDGERIVGAVRAGWERIRPYSTGGNYVNFQLPEDGPDRTAAAYRGTYERLQQVKADCDPDNLFRVNRNIRPSGVLSMPHER</sequence>
<dbReference type="SUPFAM" id="SSF56176">
    <property type="entry name" value="FAD-binding/transporter-associated domain-like"/>
    <property type="match status" value="1"/>
</dbReference>
<dbReference type="PANTHER" id="PTHR42973">
    <property type="entry name" value="BINDING OXIDOREDUCTASE, PUTATIVE (AFU_ORTHOLOGUE AFUA_1G17690)-RELATED"/>
    <property type="match status" value="1"/>
</dbReference>
<comment type="cofactor">
    <cofactor evidence="1">
        <name>FAD</name>
        <dbReference type="ChEBI" id="CHEBI:57692"/>
    </cofactor>
</comment>
<evidence type="ECO:0000256" key="4">
    <source>
        <dbReference type="ARBA" id="ARBA00022827"/>
    </source>
</evidence>
<organism evidence="7 8">
    <name type="scientific">Streptomyces fuscus</name>
    <dbReference type="NCBI Taxonomy" id="3048495"/>
    <lineage>
        <taxon>Bacteria</taxon>
        <taxon>Bacillati</taxon>
        <taxon>Actinomycetota</taxon>
        <taxon>Actinomycetes</taxon>
        <taxon>Kitasatosporales</taxon>
        <taxon>Streptomycetaceae</taxon>
        <taxon>Streptomyces</taxon>
    </lineage>
</organism>
<keyword evidence="8" id="KW-1185">Reference proteome</keyword>
<dbReference type="InterPro" id="IPR036318">
    <property type="entry name" value="FAD-bd_PCMH-like_sf"/>
</dbReference>
<gene>
    <name evidence="7" type="ORF">QNN03_05860</name>
</gene>
<dbReference type="Gene3D" id="3.30.465.10">
    <property type="match status" value="1"/>
</dbReference>